<evidence type="ECO:0000256" key="3">
    <source>
        <dbReference type="ARBA" id="ARBA00022801"/>
    </source>
</evidence>
<dbReference type="InterPro" id="IPR020855">
    <property type="entry name" value="Ureohydrolase_Mn_BS"/>
</dbReference>
<dbReference type="PIRSF" id="PIRSF036979">
    <property type="entry name" value="Arginase"/>
    <property type="match status" value="1"/>
</dbReference>
<dbReference type="PROSITE" id="PS01053">
    <property type="entry name" value="ARGINASE_1"/>
    <property type="match status" value="1"/>
</dbReference>
<evidence type="ECO:0000256" key="2">
    <source>
        <dbReference type="ARBA" id="ARBA00022723"/>
    </source>
</evidence>
<dbReference type="InterPro" id="IPR006035">
    <property type="entry name" value="Ureohydrolase"/>
</dbReference>
<keyword evidence="3 5" id="KW-0378">Hydrolase</keyword>
<dbReference type="InterPro" id="IPR005925">
    <property type="entry name" value="Agmatinase-rel"/>
</dbReference>
<organism evidence="6">
    <name type="scientific">uncultured marine thaumarchaeote AD1000_71_B04</name>
    <dbReference type="NCBI Taxonomy" id="1455936"/>
    <lineage>
        <taxon>Archaea</taxon>
        <taxon>Nitrososphaerota</taxon>
        <taxon>environmental samples</taxon>
    </lineage>
</organism>
<proteinExistence type="inferred from homology"/>
<comment type="cofactor">
    <cofactor evidence="4">
        <name>Mn(2+)</name>
        <dbReference type="ChEBI" id="CHEBI:29035"/>
    </cofactor>
    <text evidence="4">Binds 2 manganese ions per subunit.</text>
</comment>
<dbReference type="EMBL" id="KF900465">
    <property type="protein sequence ID" value="AIE95952.1"/>
    <property type="molecule type" value="Genomic_DNA"/>
</dbReference>
<dbReference type="InterPro" id="IPR023696">
    <property type="entry name" value="Ureohydrolase_dom_sf"/>
</dbReference>
<dbReference type="CDD" id="cd11593">
    <property type="entry name" value="Agmatinase-like_2"/>
    <property type="match status" value="1"/>
</dbReference>
<dbReference type="PANTHER" id="PTHR11358">
    <property type="entry name" value="ARGINASE/AGMATINASE"/>
    <property type="match status" value="1"/>
</dbReference>
<feature type="binding site" evidence="4">
    <location>
        <position position="136"/>
    </location>
    <ligand>
        <name>Mn(2+)</name>
        <dbReference type="ChEBI" id="CHEBI:29035"/>
        <label>1</label>
    </ligand>
</feature>
<comment type="similarity">
    <text evidence="1">Belongs to the arginase family. Agmatinase subfamily.</text>
</comment>
<accession>A0A075G2E6</accession>
<dbReference type="EC" id="3.5.3.11" evidence="6"/>
<feature type="binding site" evidence="4">
    <location>
        <position position="217"/>
    </location>
    <ligand>
        <name>Mn(2+)</name>
        <dbReference type="ChEBI" id="CHEBI:29035"/>
        <label>1</label>
    </ligand>
</feature>
<dbReference type="SUPFAM" id="SSF52768">
    <property type="entry name" value="Arginase/deacetylase"/>
    <property type="match status" value="1"/>
</dbReference>
<feature type="binding site" evidence="4">
    <location>
        <position position="132"/>
    </location>
    <ligand>
        <name>Mn(2+)</name>
        <dbReference type="ChEBI" id="CHEBI:29035"/>
        <label>1</label>
    </ligand>
</feature>
<keyword evidence="4" id="KW-0464">Manganese</keyword>
<dbReference type="Gene3D" id="3.40.800.10">
    <property type="entry name" value="Ureohydrolase domain"/>
    <property type="match status" value="1"/>
</dbReference>
<feature type="binding site" evidence="4">
    <location>
        <position position="219"/>
    </location>
    <ligand>
        <name>Mn(2+)</name>
        <dbReference type="ChEBI" id="CHEBI:29035"/>
        <label>1</label>
    </ligand>
</feature>
<dbReference type="Pfam" id="PF00491">
    <property type="entry name" value="Arginase"/>
    <property type="match status" value="1"/>
</dbReference>
<dbReference type="PROSITE" id="PS51409">
    <property type="entry name" value="ARGINASE_2"/>
    <property type="match status" value="1"/>
</dbReference>
<gene>
    <name evidence="6" type="primary">speB</name>
</gene>
<reference evidence="6" key="1">
    <citation type="journal article" date="2014" name="Genome Biol. Evol.">
        <title>Pangenome evidence for extensive interdomain horizontal transfer affecting lineage core and shell genes in uncultured planktonic thaumarchaeota and euryarchaeota.</title>
        <authorList>
            <person name="Deschamps P."/>
            <person name="Zivanovic Y."/>
            <person name="Moreira D."/>
            <person name="Rodriguez-Valera F."/>
            <person name="Lopez-Garcia P."/>
        </authorList>
    </citation>
    <scope>NUCLEOTIDE SEQUENCE</scope>
</reference>
<sequence>MSFLDLHMTKSPLIMNPNDNSESVAVIFGVPFDSTHSYKPGCRFGPDVIRDAFNNIEIFQPEFGIDLETVNINDLGNTKHTVVATEMLQMVENITSELKKQNKQLIILGGEHLITLGSFACFPKDTGYVVFDAHYDLRDQYADIKLSHAAYLRRIIEKRGSENIVHVGARAFVKEELAFLKEHNIATVSDKEIRDGNGPKLLKDITSTFDSIYLSIDLDVLDPAFAPGVGNPEAVGISSRELYDLVTTLQNKKIVSADIVELNPTYDNGATASMAAKMISTIIAMNLSRSN</sequence>
<dbReference type="AlphaFoldDB" id="A0A075G2E6"/>
<dbReference type="GO" id="GO:0008783">
    <property type="term" value="F:agmatinase activity"/>
    <property type="evidence" value="ECO:0007669"/>
    <property type="project" value="UniProtKB-EC"/>
</dbReference>
<dbReference type="GO" id="GO:0046872">
    <property type="term" value="F:metal ion binding"/>
    <property type="evidence" value="ECO:0007669"/>
    <property type="project" value="UniProtKB-KW"/>
</dbReference>
<evidence type="ECO:0000256" key="4">
    <source>
        <dbReference type="PIRSR" id="PIRSR036979-1"/>
    </source>
</evidence>
<evidence type="ECO:0000313" key="6">
    <source>
        <dbReference type="EMBL" id="AIE95952.1"/>
    </source>
</evidence>
<keyword evidence="2 4" id="KW-0479">Metal-binding</keyword>
<dbReference type="NCBIfam" id="TIGR01230">
    <property type="entry name" value="agmatinase"/>
    <property type="match status" value="1"/>
</dbReference>
<dbReference type="PANTHER" id="PTHR11358:SF26">
    <property type="entry name" value="GUANIDINO ACID HYDROLASE, MITOCHONDRIAL"/>
    <property type="match status" value="1"/>
</dbReference>
<evidence type="ECO:0000256" key="5">
    <source>
        <dbReference type="RuleBase" id="RU003684"/>
    </source>
</evidence>
<dbReference type="GO" id="GO:0033389">
    <property type="term" value="P:putrescine biosynthetic process from arginine, via agmatine"/>
    <property type="evidence" value="ECO:0007669"/>
    <property type="project" value="TreeGrafter"/>
</dbReference>
<feature type="binding site" evidence="4">
    <location>
        <position position="134"/>
    </location>
    <ligand>
        <name>Mn(2+)</name>
        <dbReference type="ChEBI" id="CHEBI:29035"/>
        <label>1</label>
    </ligand>
</feature>
<protein>
    <submittedName>
        <fullName evidence="6">Putative agmatinase (SpeB)</fullName>
        <ecNumber evidence="6">3.5.3.11</ecNumber>
    </submittedName>
</protein>
<evidence type="ECO:0000256" key="1">
    <source>
        <dbReference type="ARBA" id="ARBA00009227"/>
    </source>
</evidence>
<feature type="binding site" evidence="4">
    <location>
        <position position="112"/>
    </location>
    <ligand>
        <name>Mn(2+)</name>
        <dbReference type="ChEBI" id="CHEBI:29035"/>
        <label>1</label>
    </ligand>
</feature>
<name>A0A075G2E6_9ARCH</name>